<dbReference type="Gene3D" id="1.10.472.80">
    <property type="entry name" value="Ypt/Rab-GAP domain of gyp1p, domain 3"/>
    <property type="match status" value="1"/>
</dbReference>
<dbReference type="PANTHER" id="PTHR20913">
    <property type="entry name" value="TBC1 DOMAIN FAMILY MEMBER 20/GTPASE"/>
    <property type="match status" value="1"/>
</dbReference>
<dbReference type="Pfam" id="PF00566">
    <property type="entry name" value="RabGAP-TBC"/>
    <property type="match status" value="1"/>
</dbReference>
<dbReference type="GO" id="GO:0005789">
    <property type="term" value="C:endoplasmic reticulum membrane"/>
    <property type="evidence" value="ECO:0007669"/>
    <property type="project" value="TreeGrafter"/>
</dbReference>
<evidence type="ECO:0000313" key="4">
    <source>
        <dbReference type="EMBL" id="CAF3995579.1"/>
    </source>
</evidence>
<proteinExistence type="predicted"/>
<feature type="domain" description="Rab-GAP TBC" evidence="3">
    <location>
        <begin position="51"/>
        <end position="236"/>
    </location>
</feature>
<dbReference type="Gene3D" id="1.10.8.1310">
    <property type="match status" value="1"/>
</dbReference>
<dbReference type="GO" id="GO:0005096">
    <property type="term" value="F:GTPase activator activity"/>
    <property type="evidence" value="ECO:0007669"/>
    <property type="project" value="UniProtKB-KW"/>
</dbReference>
<gene>
    <name evidence="4" type="ORF">GIL414_LOCUS11459</name>
</gene>
<dbReference type="InterPro" id="IPR000195">
    <property type="entry name" value="Rab-GAP-TBC_dom"/>
</dbReference>
<protein>
    <recommendedName>
        <fullName evidence="3">Rab-GAP TBC domain-containing protein</fullName>
    </recommendedName>
</protein>
<keyword evidence="1" id="KW-0343">GTPase activation</keyword>
<dbReference type="InterPro" id="IPR045913">
    <property type="entry name" value="TBC20/Gyp8-like"/>
</dbReference>
<dbReference type="SUPFAM" id="SSF47923">
    <property type="entry name" value="Ypt/Rab-GAP domain of gyp1p"/>
    <property type="match status" value="2"/>
</dbReference>
<accession>A0A8S2NET0</accession>
<dbReference type="PANTHER" id="PTHR20913:SF7">
    <property type="entry name" value="RE60063P"/>
    <property type="match status" value="1"/>
</dbReference>
<dbReference type="EMBL" id="CAJOBJ010004290">
    <property type="protein sequence ID" value="CAF3995579.1"/>
    <property type="molecule type" value="Genomic_DNA"/>
</dbReference>
<evidence type="ECO:0000313" key="5">
    <source>
        <dbReference type="Proteomes" id="UP000681720"/>
    </source>
</evidence>
<dbReference type="AlphaFoldDB" id="A0A8S2NET0"/>
<name>A0A8S2NET0_9BILA</name>
<keyword evidence="2" id="KW-0812">Transmembrane</keyword>
<dbReference type="GO" id="GO:0006888">
    <property type="term" value="P:endoplasmic reticulum to Golgi vesicle-mediated transport"/>
    <property type="evidence" value="ECO:0007669"/>
    <property type="project" value="TreeGrafter"/>
</dbReference>
<keyword evidence="2" id="KW-0472">Membrane</keyword>
<evidence type="ECO:0000256" key="1">
    <source>
        <dbReference type="ARBA" id="ARBA00022468"/>
    </source>
</evidence>
<evidence type="ECO:0000256" key="2">
    <source>
        <dbReference type="SAM" id="Phobius"/>
    </source>
</evidence>
<dbReference type="SMART" id="SM00164">
    <property type="entry name" value="TBC"/>
    <property type="match status" value="1"/>
</dbReference>
<organism evidence="4 5">
    <name type="scientific">Rotaria magnacalcarata</name>
    <dbReference type="NCBI Taxonomy" id="392030"/>
    <lineage>
        <taxon>Eukaryota</taxon>
        <taxon>Metazoa</taxon>
        <taxon>Spiralia</taxon>
        <taxon>Gnathifera</taxon>
        <taxon>Rotifera</taxon>
        <taxon>Eurotatoria</taxon>
        <taxon>Bdelloidea</taxon>
        <taxon>Philodinida</taxon>
        <taxon>Philodinidae</taxon>
        <taxon>Rotaria</taxon>
    </lineage>
</organism>
<feature type="transmembrane region" description="Helical" evidence="2">
    <location>
        <begin position="296"/>
        <end position="317"/>
    </location>
</feature>
<dbReference type="Proteomes" id="UP000681720">
    <property type="component" value="Unassembled WGS sequence"/>
</dbReference>
<reference evidence="4" key="1">
    <citation type="submission" date="2021-02" db="EMBL/GenBank/DDBJ databases">
        <authorList>
            <person name="Nowell W R."/>
        </authorList>
    </citation>
    <scope>NUCLEOTIDE SEQUENCE</scope>
</reference>
<dbReference type="InterPro" id="IPR035969">
    <property type="entry name" value="Rab-GAP_TBC_sf"/>
</dbReference>
<keyword evidence="2" id="KW-1133">Transmembrane helix</keyword>
<evidence type="ECO:0000259" key="3">
    <source>
        <dbReference type="PROSITE" id="PS50086"/>
    </source>
</evidence>
<comment type="caution">
    <text evidence="4">The sequence shown here is derived from an EMBL/GenBank/DDBJ whole genome shotgun (WGS) entry which is preliminary data.</text>
</comment>
<sequence>MVTINNDNNSDSEVASVIDNIKLLIDRYNQKKIQRKYAKTKLILYAKTAGFKNNIYRKQAWDLIIDTPSYDYSIDQNLIESHEYYGQIKMDVIRTLKRFPPNYSDSERSDLQDELILIITKVLLKHEELHYYQGYHDISLTFLLVLGEKLSLPVIDSITMSHLKYFMEPTMEKTRDSLAYLMPLINCVNSECAEYMERGGTGHVIFALPWFITWYSHVLDDLSVILRLYDLFIVSHYLMPIYVAAEIVNYYADEVLSKNCEIEYIEHSSNKFITRQTFNKNNNYYNHQSLSKKPSILSRVAFWGVTIAIGGLAIYVWNQAQLLDSSKYISLGDFLNQFYPT</sequence>
<dbReference type="PROSITE" id="PS50086">
    <property type="entry name" value="TBC_RABGAP"/>
    <property type="match status" value="1"/>
</dbReference>